<protein>
    <submittedName>
        <fullName evidence="1">Uncharacterized protein</fullName>
    </submittedName>
</protein>
<organism evidence="1 2">
    <name type="scientific">Neotoma lepida</name>
    <name type="common">Desert woodrat</name>
    <dbReference type="NCBI Taxonomy" id="56216"/>
    <lineage>
        <taxon>Eukaryota</taxon>
        <taxon>Metazoa</taxon>
        <taxon>Chordata</taxon>
        <taxon>Craniata</taxon>
        <taxon>Vertebrata</taxon>
        <taxon>Euteleostomi</taxon>
        <taxon>Mammalia</taxon>
        <taxon>Eutheria</taxon>
        <taxon>Euarchontoglires</taxon>
        <taxon>Glires</taxon>
        <taxon>Rodentia</taxon>
        <taxon>Myomorpha</taxon>
        <taxon>Muroidea</taxon>
        <taxon>Cricetidae</taxon>
        <taxon>Neotominae</taxon>
        <taxon>Neotoma</taxon>
    </lineage>
</organism>
<reference evidence="1 2" key="1">
    <citation type="submission" date="2016-06" db="EMBL/GenBank/DDBJ databases">
        <title>The Draft Genome Sequence and Annotation of the Desert Woodrat Neotoma lepida.</title>
        <authorList>
            <person name="Campbell M."/>
            <person name="Oakeson K.F."/>
            <person name="Yandell M."/>
            <person name="Halpert J.R."/>
            <person name="Dearing D."/>
        </authorList>
    </citation>
    <scope>NUCLEOTIDE SEQUENCE [LARGE SCALE GENOMIC DNA]</scope>
    <source>
        <strain evidence="1">417</strain>
        <tissue evidence="1">Liver</tissue>
    </source>
</reference>
<accession>A0A1A6HEH1</accession>
<proteinExistence type="predicted"/>
<dbReference type="EMBL" id="LZPO01034882">
    <property type="protein sequence ID" value="OBS76659.1"/>
    <property type="molecule type" value="Genomic_DNA"/>
</dbReference>
<sequence>MTIVLSYAGALQADGAALNLVEPSPQEPDGSLLVPAVPKETGGEGHKARLLPWGTLLQDMLHLPAEEGKRL</sequence>
<dbReference type="AlphaFoldDB" id="A0A1A6HEH1"/>
<name>A0A1A6HEH1_NEOLE</name>
<evidence type="ECO:0000313" key="1">
    <source>
        <dbReference type="EMBL" id="OBS76659.1"/>
    </source>
</evidence>
<gene>
    <name evidence="1" type="ORF">A6R68_16898</name>
</gene>
<comment type="caution">
    <text evidence="1">The sequence shown here is derived from an EMBL/GenBank/DDBJ whole genome shotgun (WGS) entry which is preliminary data.</text>
</comment>
<evidence type="ECO:0000313" key="2">
    <source>
        <dbReference type="Proteomes" id="UP000092124"/>
    </source>
</evidence>
<keyword evidence="2" id="KW-1185">Reference proteome</keyword>
<dbReference type="Proteomes" id="UP000092124">
    <property type="component" value="Unassembled WGS sequence"/>
</dbReference>